<dbReference type="AlphaFoldDB" id="A0A6J4I7H3"/>
<keyword evidence="1" id="KW-1133">Transmembrane helix</keyword>
<proteinExistence type="predicted"/>
<organism evidence="2">
    <name type="scientific">uncultured Acidimicrobiales bacterium</name>
    <dbReference type="NCBI Taxonomy" id="310071"/>
    <lineage>
        <taxon>Bacteria</taxon>
        <taxon>Bacillati</taxon>
        <taxon>Actinomycetota</taxon>
        <taxon>Acidimicrobiia</taxon>
        <taxon>Acidimicrobiales</taxon>
        <taxon>environmental samples</taxon>
    </lineage>
</organism>
<dbReference type="EMBL" id="CADCTB010000117">
    <property type="protein sequence ID" value="CAA9244775.1"/>
    <property type="molecule type" value="Genomic_DNA"/>
</dbReference>
<evidence type="ECO:0000313" key="2">
    <source>
        <dbReference type="EMBL" id="CAA9244775.1"/>
    </source>
</evidence>
<accession>A0A6J4I7H3</accession>
<evidence type="ECO:0000256" key="1">
    <source>
        <dbReference type="SAM" id="Phobius"/>
    </source>
</evidence>
<reference evidence="2" key="1">
    <citation type="submission" date="2020-02" db="EMBL/GenBank/DDBJ databases">
        <authorList>
            <person name="Meier V. D."/>
        </authorList>
    </citation>
    <scope>NUCLEOTIDE SEQUENCE</scope>
    <source>
        <strain evidence="2">AVDCRST_MAG10</strain>
    </source>
</reference>
<protein>
    <submittedName>
        <fullName evidence="2">Uncharacterized protein</fullName>
    </submittedName>
</protein>
<sequence>MGAATIVTLLGVAIIVAAIALYLIIISVTLNHVSYTLGTVIIGVKAIVAQTDPVPKYVGIILNDVTAIDQAAKQLLAWGERSGADFATAYGTTGRVAAT</sequence>
<keyword evidence="1" id="KW-0812">Transmembrane</keyword>
<feature type="transmembrane region" description="Helical" evidence="1">
    <location>
        <begin position="6"/>
        <end position="25"/>
    </location>
</feature>
<gene>
    <name evidence="2" type="ORF">AVDCRST_MAG10-1881</name>
</gene>
<name>A0A6J4I7H3_9ACTN</name>
<keyword evidence="1" id="KW-0472">Membrane</keyword>